<gene>
    <name evidence="4" type="ORF">FPE_LOCUS26814</name>
</gene>
<feature type="repeat" description="ANK" evidence="3">
    <location>
        <begin position="217"/>
        <end position="249"/>
    </location>
</feature>
<organism evidence="4 5">
    <name type="scientific">Fraxinus pennsylvanica</name>
    <dbReference type="NCBI Taxonomy" id="56036"/>
    <lineage>
        <taxon>Eukaryota</taxon>
        <taxon>Viridiplantae</taxon>
        <taxon>Streptophyta</taxon>
        <taxon>Embryophyta</taxon>
        <taxon>Tracheophyta</taxon>
        <taxon>Spermatophyta</taxon>
        <taxon>Magnoliopsida</taxon>
        <taxon>eudicotyledons</taxon>
        <taxon>Gunneridae</taxon>
        <taxon>Pentapetalae</taxon>
        <taxon>asterids</taxon>
        <taxon>lamiids</taxon>
        <taxon>Lamiales</taxon>
        <taxon>Oleaceae</taxon>
        <taxon>Oleeae</taxon>
        <taxon>Fraxinus</taxon>
    </lineage>
</organism>
<dbReference type="PANTHER" id="PTHR24186:SF38">
    <property type="entry name" value="ANKYRIN REPEAT FAMILY PROTEIN"/>
    <property type="match status" value="1"/>
</dbReference>
<dbReference type="EMBL" id="OU503051">
    <property type="protein sequence ID" value="CAI9779384.1"/>
    <property type="molecule type" value="Genomic_DNA"/>
</dbReference>
<evidence type="ECO:0000256" key="1">
    <source>
        <dbReference type="ARBA" id="ARBA00022737"/>
    </source>
</evidence>
<dbReference type="SUPFAM" id="SSF48403">
    <property type="entry name" value="Ankyrin repeat"/>
    <property type="match status" value="1"/>
</dbReference>
<dbReference type="InterPro" id="IPR002110">
    <property type="entry name" value="Ankyrin_rpt"/>
</dbReference>
<name>A0AAD2A0K2_9LAMI</name>
<dbReference type="Proteomes" id="UP000834106">
    <property type="component" value="Chromosome 16"/>
</dbReference>
<dbReference type="GO" id="GO:0005886">
    <property type="term" value="C:plasma membrane"/>
    <property type="evidence" value="ECO:0007669"/>
    <property type="project" value="TreeGrafter"/>
</dbReference>
<dbReference type="AlphaFoldDB" id="A0AAD2A0K2"/>
<feature type="repeat" description="ANK" evidence="3">
    <location>
        <begin position="250"/>
        <end position="282"/>
    </location>
</feature>
<protein>
    <submittedName>
        <fullName evidence="4">Uncharacterized protein</fullName>
    </submittedName>
</protein>
<keyword evidence="1" id="KW-0677">Repeat</keyword>
<dbReference type="Gene3D" id="1.25.40.20">
    <property type="entry name" value="Ankyrin repeat-containing domain"/>
    <property type="match status" value="2"/>
</dbReference>
<dbReference type="SMART" id="SM00248">
    <property type="entry name" value="ANK"/>
    <property type="match status" value="9"/>
</dbReference>
<evidence type="ECO:0000313" key="5">
    <source>
        <dbReference type="Proteomes" id="UP000834106"/>
    </source>
</evidence>
<sequence length="659" mass="72735">MPPTYFPLRWESTGDQWWFASPIDWAAANGHYDLVRELLHLDTNLLIKLSSLRRIRRLESVWDDEEQFDDVAKCRSQVAQKLLQECQTKKGHNSLIRAGYGGWLLYTAASAGDVIFVKELLDKDPLLVFGEGEYGVTDIFYAAARSKNSKVFRLVLDHAMLRTHNSSSKGENEEVSSDFKREMVNRAVHAAARGGNLEILRELLKDESDVLGYRDGLGSIVLHTASGRGQVEVVKHLLSSFDIINTTDNQGNTALNVAAYRGHLNAVKALVSASPSCASLTNNYGDTFLHMAVAGFRTPGFRRLDRQIELMKQLVGGKIVNIEDVINVKNSDGRTALHMAVIANVQSDIVELLMSVRCINLNICDAHGNTPLDLLKQRPKSASSEILIKRLISAGGISNCQDQITRSVLTSHLRMQGIGGSPGTSFRIPDTEIFLYSGIGNASDVSCDLTSEYASCSGELNRFDSPAGSSSTSKKKSDSVNKAAMRLKILLRWPGKKERKTDITELEDDNSVESYRICSSFKNSPVPLRQKFSKISSLPNNKRVLAIRSNLPSPSTKEKFAAELSHGVMQMMPESYFGSPSIPFSESSWSSAVSANKEKDIDFDSAGAGPSSVNQSPKIQKMKMKHRHSSFNIRSMNHYLCFGAQGLAVDNQNHKKLAV</sequence>
<evidence type="ECO:0000256" key="3">
    <source>
        <dbReference type="PROSITE-ProRule" id="PRU00023"/>
    </source>
</evidence>
<dbReference type="PANTHER" id="PTHR24186">
    <property type="entry name" value="PROTEIN PHOSPHATASE 1 REGULATORY SUBUNIT"/>
    <property type="match status" value="1"/>
</dbReference>
<reference evidence="4" key="1">
    <citation type="submission" date="2023-05" db="EMBL/GenBank/DDBJ databases">
        <authorList>
            <person name="Huff M."/>
        </authorList>
    </citation>
    <scope>NUCLEOTIDE SEQUENCE</scope>
</reference>
<keyword evidence="5" id="KW-1185">Reference proteome</keyword>
<evidence type="ECO:0000256" key="2">
    <source>
        <dbReference type="ARBA" id="ARBA00023043"/>
    </source>
</evidence>
<accession>A0AAD2A0K2</accession>
<evidence type="ECO:0000313" key="4">
    <source>
        <dbReference type="EMBL" id="CAI9779384.1"/>
    </source>
</evidence>
<dbReference type="Pfam" id="PF13857">
    <property type="entry name" value="Ank_5"/>
    <property type="match status" value="1"/>
</dbReference>
<keyword evidence="2 3" id="KW-0040">ANK repeat</keyword>
<dbReference type="InterPro" id="IPR036770">
    <property type="entry name" value="Ankyrin_rpt-contain_sf"/>
</dbReference>
<proteinExistence type="predicted"/>
<dbReference type="Pfam" id="PF12796">
    <property type="entry name" value="Ank_2"/>
    <property type="match status" value="1"/>
</dbReference>
<dbReference type="PROSITE" id="PS50088">
    <property type="entry name" value="ANK_REPEAT"/>
    <property type="match status" value="2"/>
</dbReference>